<accession>A0A5C6EM02</accession>
<dbReference type="EMBL" id="SJPX01000004">
    <property type="protein sequence ID" value="TWU49420.1"/>
    <property type="molecule type" value="Genomic_DNA"/>
</dbReference>
<protein>
    <submittedName>
        <fullName evidence="1">Uncharacterized protein</fullName>
    </submittedName>
</protein>
<dbReference type="Proteomes" id="UP000317977">
    <property type="component" value="Unassembled WGS sequence"/>
</dbReference>
<gene>
    <name evidence="1" type="ORF">Poly59_40350</name>
</gene>
<comment type="caution">
    <text evidence="1">The sequence shown here is derived from an EMBL/GenBank/DDBJ whole genome shotgun (WGS) entry which is preliminary data.</text>
</comment>
<name>A0A5C6EM02_9BACT</name>
<proteinExistence type="predicted"/>
<dbReference type="AlphaFoldDB" id="A0A5C6EM02"/>
<sequence length="225" mass="25045">MQVLDRVSRTGAVVVALLGRRSVSARHKFPIPKLVLATIFGIEAGTARQVVWGARRQTLEDQTPIVMAFSLRSLAPLLWLLLARYLNALSTIGSIGPNPISNFSRLGIDCGHSPNRCSCNRTAIANFVSRRSMVDQTMAEPQTLNFVDFAMTDQKYLNHWTGVMVKLDRGHKGCDASREFLTFASDPNKNWAARFIVDIVSAKPRRIRLDLSALLLRRSHSDDGL</sequence>
<evidence type="ECO:0000313" key="1">
    <source>
        <dbReference type="EMBL" id="TWU49420.1"/>
    </source>
</evidence>
<keyword evidence="2" id="KW-1185">Reference proteome</keyword>
<evidence type="ECO:0000313" key="2">
    <source>
        <dbReference type="Proteomes" id="UP000317977"/>
    </source>
</evidence>
<organism evidence="1 2">
    <name type="scientific">Rubripirellula reticaptiva</name>
    <dbReference type="NCBI Taxonomy" id="2528013"/>
    <lineage>
        <taxon>Bacteria</taxon>
        <taxon>Pseudomonadati</taxon>
        <taxon>Planctomycetota</taxon>
        <taxon>Planctomycetia</taxon>
        <taxon>Pirellulales</taxon>
        <taxon>Pirellulaceae</taxon>
        <taxon>Rubripirellula</taxon>
    </lineage>
</organism>
<reference evidence="1 2" key="1">
    <citation type="submission" date="2019-02" db="EMBL/GenBank/DDBJ databases">
        <title>Deep-cultivation of Planctomycetes and their phenomic and genomic characterization uncovers novel biology.</title>
        <authorList>
            <person name="Wiegand S."/>
            <person name="Jogler M."/>
            <person name="Boedeker C."/>
            <person name="Pinto D."/>
            <person name="Vollmers J."/>
            <person name="Rivas-Marin E."/>
            <person name="Kohn T."/>
            <person name="Peeters S.H."/>
            <person name="Heuer A."/>
            <person name="Rast P."/>
            <person name="Oberbeckmann S."/>
            <person name="Bunk B."/>
            <person name="Jeske O."/>
            <person name="Meyerdierks A."/>
            <person name="Storesund J.E."/>
            <person name="Kallscheuer N."/>
            <person name="Luecker S."/>
            <person name="Lage O.M."/>
            <person name="Pohl T."/>
            <person name="Merkel B.J."/>
            <person name="Hornburger P."/>
            <person name="Mueller R.-W."/>
            <person name="Bruemmer F."/>
            <person name="Labrenz M."/>
            <person name="Spormann A.M."/>
            <person name="Op Den Camp H."/>
            <person name="Overmann J."/>
            <person name="Amann R."/>
            <person name="Jetten M.S.M."/>
            <person name="Mascher T."/>
            <person name="Medema M.H."/>
            <person name="Devos D.P."/>
            <person name="Kaster A.-K."/>
            <person name="Ovreas L."/>
            <person name="Rohde M."/>
            <person name="Galperin M.Y."/>
            <person name="Jogler C."/>
        </authorList>
    </citation>
    <scope>NUCLEOTIDE SEQUENCE [LARGE SCALE GENOMIC DNA]</scope>
    <source>
        <strain evidence="1 2">Poly59</strain>
    </source>
</reference>